<reference evidence="11 12" key="1">
    <citation type="submission" date="2019-01" db="EMBL/GenBank/DDBJ databases">
        <title>Lactibacter flavus gen. nov., sp. nov., a novel bacterium of the family Propionibacteriaceae isolated from raw milk and dairy products.</title>
        <authorList>
            <person name="Huptas C."/>
            <person name="Wenning M."/>
            <person name="Breitenwieser F."/>
            <person name="Doll E."/>
            <person name="Von Neubeck M."/>
            <person name="Busse H.-J."/>
            <person name="Scherer S."/>
        </authorList>
    </citation>
    <scope>NUCLEOTIDE SEQUENCE [LARGE SCALE GENOMIC DNA]</scope>
    <source>
        <strain evidence="11 12">DSM 22130</strain>
    </source>
</reference>
<dbReference type="PANTHER" id="PTHR24421:SF10">
    <property type="entry name" value="NITRATE_NITRITE SENSOR PROTEIN NARQ"/>
    <property type="match status" value="1"/>
</dbReference>
<dbReference type="EMBL" id="SDMR01000004">
    <property type="protein sequence ID" value="TBT95506.1"/>
    <property type="molecule type" value="Genomic_DNA"/>
</dbReference>
<gene>
    <name evidence="11" type="ORF">ET996_05265</name>
</gene>
<evidence type="ECO:0000256" key="8">
    <source>
        <dbReference type="ARBA" id="ARBA00023012"/>
    </source>
</evidence>
<dbReference type="Proteomes" id="UP000291933">
    <property type="component" value="Unassembled WGS sequence"/>
</dbReference>
<feature type="transmembrane region" description="Helical" evidence="9">
    <location>
        <begin position="21"/>
        <end position="41"/>
    </location>
</feature>
<evidence type="ECO:0000256" key="5">
    <source>
        <dbReference type="ARBA" id="ARBA00022741"/>
    </source>
</evidence>
<keyword evidence="9" id="KW-0812">Transmembrane</keyword>
<sequence>MASPSPDRRSLLERWRLRLPALPPGMVEVVCASLVALMPILTYTQHKEDRLGFTLELCLCLAAAVVGRWPMPATLVAGLIMAAILALPMDQQRPGLLVALVIVASLGAKGLVWPRTMMAVWFVVLIVVTENTPPQPTSKAVTGIIGYLVLVVFAVAIGEAIRRISAERAQSQVDRTVAVQAQRRSIARDLHDTVAYATTSIILRAEQAKLRGVSDKETLADLDYIINAGRNSMRDLRGMMETLRRNEPEGADSPRSPWQIAQLTDVLAERTTELRSHGFHVTSHIDGDPLTLPESVREALGKVVVEATSNMVKHGDPGSPVSIMVEVGDQDVEAVFINRPSNAGSKVQSAQLGLVGARERVEALGGEVHVASESPDWVVRVLIPLGG</sequence>
<feature type="transmembrane region" description="Helical" evidence="9">
    <location>
        <begin position="96"/>
        <end position="128"/>
    </location>
</feature>
<dbReference type="Gene3D" id="3.30.565.10">
    <property type="entry name" value="Histidine kinase-like ATPase, C-terminal domain"/>
    <property type="match status" value="1"/>
</dbReference>
<feature type="domain" description="Signal transduction histidine kinase subgroup 3 dimerisation and phosphoacceptor" evidence="10">
    <location>
        <begin position="183"/>
        <end position="245"/>
    </location>
</feature>
<keyword evidence="4" id="KW-0808">Transferase</keyword>
<dbReference type="InterPro" id="IPR011712">
    <property type="entry name" value="Sig_transdc_His_kin_sub3_dim/P"/>
</dbReference>
<dbReference type="EC" id="2.7.13.3" evidence="2"/>
<dbReference type="GO" id="GO:0000155">
    <property type="term" value="F:phosphorelay sensor kinase activity"/>
    <property type="evidence" value="ECO:0007669"/>
    <property type="project" value="InterPro"/>
</dbReference>
<keyword evidence="9" id="KW-1133">Transmembrane helix</keyword>
<dbReference type="InterPro" id="IPR050482">
    <property type="entry name" value="Sensor_HK_TwoCompSys"/>
</dbReference>
<comment type="catalytic activity">
    <reaction evidence="1">
        <text>ATP + protein L-histidine = ADP + protein N-phospho-L-histidine.</text>
        <dbReference type="EC" id="2.7.13.3"/>
    </reaction>
</comment>
<evidence type="ECO:0000313" key="11">
    <source>
        <dbReference type="EMBL" id="TBT95506.1"/>
    </source>
</evidence>
<dbReference type="AlphaFoldDB" id="A0A4Q9KLU6"/>
<keyword evidence="6" id="KW-0418">Kinase</keyword>
<keyword evidence="12" id="KW-1185">Reference proteome</keyword>
<evidence type="ECO:0000256" key="9">
    <source>
        <dbReference type="SAM" id="Phobius"/>
    </source>
</evidence>
<accession>A0A4Q9KLU6</accession>
<feature type="transmembrane region" description="Helical" evidence="9">
    <location>
        <begin position="140"/>
        <end position="161"/>
    </location>
</feature>
<dbReference type="PANTHER" id="PTHR24421">
    <property type="entry name" value="NITRATE/NITRITE SENSOR PROTEIN NARX-RELATED"/>
    <property type="match status" value="1"/>
</dbReference>
<evidence type="ECO:0000256" key="7">
    <source>
        <dbReference type="ARBA" id="ARBA00022840"/>
    </source>
</evidence>
<name>A0A4Q9KLU6_PROTD</name>
<organism evidence="11 12">
    <name type="scientific">Propioniciclava tarda</name>
    <dbReference type="NCBI Taxonomy" id="433330"/>
    <lineage>
        <taxon>Bacteria</taxon>
        <taxon>Bacillati</taxon>
        <taxon>Actinomycetota</taxon>
        <taxon>Actinomycetes</taxon>
        <taxon>Propionibacteriales</taxon>
        <taxon>Propionibacteriaceae</taxon>
        <taxon>Propioniciclava</taxon>
    </lineage>
</organism>
<dbReference type="GO" id="GO:0046983">
    <property type="term" value="F:protein dimerization activity"/>
    <property type="evidence" value="ECO:0007669"/>
    <property type="project" value="InterPro"/>
</dbReference>
<evidence type="ECO:0000256" key="6">
    <source>
        <dbReference type="ARBA" id="ARBA00022777"/>
    </source>
</evidence>
<evidence type="ECO:0000256" key="1">
    <source>
        <dbReference type="ARBA" id="ARBA00000085"/>
    </source>
</evidence>
<evidence type="ECO:0000313" key="12">
    <source>
        <dbReference type="Proteomes" id="UP000291933"/>
    </source>
</evidence>
<evidence type="ECO:0000256" key="3">
    <source>
        <dbReference type="ARBA" id="ARBA00022553"/>
    </source>
</evidence>
<protein>
    <recommendedName>
        <fullName evidence="2">histidine kinase</fullName>
        <ecNumber evidence="2">2.7.13.3</ecNumber>
    </recommendedName>
</protein>
<keyword evidence="8" id="KW-0902">Two-component regulatory system</keyword>
<keyword evidence="9" id="KW-0472">Membrane</keyword>
<dbReference type="GO" id="GO:0005524">
    <property type="term" value="F:ATP binding"/>
    <property type="evidence" value="ECO:0007669"/>
    <property type="project" value="UniProtKB-KW"/>
</dbReference>
<keyword evidence="5" id="KW-0547">Nucleotide-binding</keyword>
<dbReference type="SUPFAM" id="SSF55874">
    <property type="entry name" value="ATPase domain of HSP90 chaperone/DNA topoisomerase II/histidine kinase"/>
    <property type="match status" value="1"/>
</dbReference>
<proteinExistence type="predicted"/>
<keyword evidence="7" id="KW-0067">ATP-binding</keyword>
<dbReference type="GO" id="GO:0016020">
    <property type="term" value="C:membrane"/>
    <property type="evidence" value="ECO:0007669"/>
    <property type="project" value="InterPro"/>
</dbReference>
<dbReference type="Gene3D" id="1.20.5.1930">
    <property type="match status" value="1"/>
</dbReference>
<comment type="caution">
    <text evidence="11">The sequence shown here is derived from an EMBL/GenBank/DDBJ whole genome shotgun (WGS) entry which is preliminary data.</text>
</comment>
<dbReference type="InterPro" id="IPR036890">
    <property type="entry name" value="HATPase_C_sf"/>
</dbReference>
<evidence type="ECO:0000256" key="2">
    <source>
        <dbReference type="ARBA" id="ARBA00012438"/>
    </source>
</evidence>
<dbReference type="Pfam" id="PF07730">
    <property type="entry name" value="HisKA_3"/>
    <property type="match status" value="1"/>
</dbReference>
<feature type="transmembrane region" description="Helical" evidence="9">
    <location>
        <begin position="69"/>
        <end position="89"/>
    </location>
</feature>
<evidence type="ECO:0000259" key="10">
    <source>
        <dbReference type="Pfam" id="PF07730"/>
    </source>
</evidence>
<evidence type="ECO:0000256" key="4">
    <source>
        <dbReference type="ARBA" id="ARBA00022679"/>
    </source>
</evidence>
<keyword evidence="3" id="KW-0597">Phosphoprotein</keyword>